<feature type="compositionally biased region" description="Acidic residues" evidence="1">
    <location>
        <begin position="504"/>
        <end position="514"/>
    </location>
</feature>
<dbReference type="InParanoid" id="E3N3Z7"/>
<dbReference type="InterPro" id="IPR002591">
    <property type="entry name" value="Phosphodiest/P_Trfase"/>
</dbReference>
<keyword evidence="2" id="KW-1133">Transmembrane helix</keyword>
<keyword evidence="3" id="KW-0732">Signal</keyword>
<name>E3N3Z7_CAERE</name>
<accession>E3N3Z7</accession>
<evidence type="ECO:0000256" key="2">
    <source>
        <dbReference type="SAM" id="Phobius"/>
    </source>
</evidence>
<sequence length="559" mass="63396">MLIKVLLCLIVLLNAVTGLSRHPKLLLISFDGFRYDLLEEGLVPNIHKWATMSTWFTSGVKSQYVTYTAPNHMSIATGMFEEEHGIVGNYFFDAETKKMFDYFNSTGKDGAVNASQADFWFKSDPIWLTNERWETSRRSASFYWPNGESPFPYLPHRPKIAKPWTIVGDLKTWMQDADDVIDAFTREKEPVNFVAWYVAEPDHTLHGNGFHNKEIEKTLKKLDDLFLYFIKKFDDNNLGTEVNIILTADHGHAEIKAFSSDHKHVMCVKNFVSGAGFEMGDHMIYPHSEEIGKQIYTNLTEAVKKYGYEVNIHWKEDVPERWHYKNSSRIGKIVFEPQVGSAISFSCTSEQMEKQYGENGTTKFNSSTHGQDPDRPEMRAFLMMRGPAFSENYTIADIPSNVDLHNLMCHVLGITPSENNGTMEIVKRALKENRYLPMTHGFVFNQITDSWSFSLILIPSMCIVIVFFAYGCKKTVLKSDPNWGRSDTVQGYRPLSNRTNEGFELNDDEDEDEGDGLRSSGDIERGGRRNQAGGGALGSLSNGTVAMSGLLDEMSDDDI</sequence>
<dbReference type="EMBL" id="DS268522">
    <property type="protein sequence ID" value="EFO85248.1"/>
    <property type="molecule type" value="Genomic_DNA"/>
</dbReference>
<gene>
    <name evidence="4" type="ORF">CRE_24721</name>
</gene>
<evidence type="ECO:0000313" key="4">
    <source>
        <dbReference type="EMBL" id="EFO85248.1"/>
    </source>
</evidence>
<dbReference type="HOGENOM" id="CLU_017594_5_1_1"/>
<dbReference type="GO" id="GO:0016787">
    <property type="term" value="F:hydrolase activity"/>
    <property type="evidence" value="ECO:0007669"/>
    <property type="project" value="UniProtKB-ARBA"/>
</dbReference>
<dbReference type="eggNOG" id="KOG2645">
    <property type="taxonomic scope" value="Eukaryota"/>
</dbReference>
<feature type="signal peptide" evidence="3">
    <location>
        <begin position="1"/>
        <end position="18"/>
    </location>
</feature>
<dbReference type="PANTHER" id="PTHR10151:SF120">
    <property type="entry name" value="BIS(5'-ADENOSYL)-TRIPHOSPHATASE"/>
    <property type="match status" value="1"/>
</dbReference>
<dbReference type="Gene3D" id="3.40.720.10">
    <property type="entry name" value="Alkaline Phosphatase, subunit A"/>
    <property type="match status" value="1"/>
</dbReference>
<dbReference type="Gene3D" id="3.30.1360.180">
    <property type="match status" value="1"/>
</dbReference>
<feature type="region of interest" description="Disordered" evidence="1">
    <location>
        <begin position="488"/>
        <end position="543"/>
    </location>
</feature>
<dbReference type="InterPro" id="IPR017850">
    <property type="entry name" value="Alkaline_phosphatase_core_sf"/>
</dbReference>
<feature type="chain" id="PRO_5003175930" evidence="3">
    <location>
        <begin position="19"/>
        <end position="559"/>
    </location>
</feature>
<dbReference type="Proteomes" id="UP000008281">
    <property type="component" value="Unassembled WGS sequence"/>
</dbReference>
<dbReference type="PANTHER" id="PTHR10151">
    <property type="entry name" value="ECTONUCLEOTIDE PYROPHOSPHATASE/PHOSPHODIESTERASE"/>
    <property type="match status" value="1"/>
</dbReference>
<dbReference type="CDD" id="cd16018">
    <property type="entry name" value="Enpp"/>
    <property type="match status" value="1"/>
</dbReference>
<dbReference type="STRING" id="31234.E3N3Z7"/>
<organism evidence="5">
    <name type="scientific">Caenorhabditis remanei</name>
    <name type="common">Caenorhabditis vulgaris</name>
    <dbReference type="NCBI Taxonomy" id="31234"/>
    <lineage>
        <taxon>Eukaryota</taxon>
        <taxon>Metazoa</taxon>
        <taxon>Ecdysozoa</taxon>
        <taxon>Nematoda</taxon>
        <taxon>Chromadorea</taxon>
        <taxon>Rhabditida</taxon>
        <taxon>Rhabditina</taxon>
        <taxon>Rhabditomorpha</taxon>
        <taxon>Rhabditoidea</taxon>
        <taxon>Rhabditidae</taxon>
        <taxon>Peloderinae</taxon>
        <taxon>Caenorhabditis</taxon>
    </lineage>
</organism>
<evidence type="ECO:0000313" key="5">
    <source>
        <dbReference type="Proteomes" id="UP000008281"/>
    </source>
</evidence>
<keyword evidence="2" id="KW-0472">Membrane</keyword>
<keyword evidence="2" id="KW-0812">Transmembrane</keyword>
<feature type="transmembrane region" description="Helical" evidence="2">
    <location>
        <begin position="451"/>
        <end position="470"/>
    </location>
</feature>
<keyword evidence="5" id="KW-1185">Reference proteome</keyword>
<reference evidence="4" key="1">
    <citation type="submission" date="2007-07" db="EMBL/GenBank/DDBJ databases">
        <title>PCAP assembly of the Caenorhabditis remanei genome.</title>
        <authorList>
            <consortium name="The Caenorhabditis remanei Sequencing Consortium"/>
            <person name="Wilson R.K."/>
        </authorList>
    </citation>
    <scope>NUCLEOTIDE SEQUENCE [LARGE SCALE GENOMIC DNA]</scope>
    <source>
        <strain evidence="4">PB4641</strain>
    </source>
</reference>
<dbReference type="AlphaFoldDB" id="E3N3Z7"/>
<dbReference type="OMA" id="DVCIDHS"/>
<protein>
    <submittedName>
        <fullName evidence="4">Uncharacterized protein</fullName>
    </submittedName>
</protein>
<dbReference type="Pfam" id="PF01663">
    <property type="entry name" value="Phosphodiest"/>
    <property type="match status" value="1"/>
</dbReference>
<dbReference type="SUPFAM" id="SSF53649">
    <property type="entry name" value="Alkaline phosphatase-like"/>
    <property type="match status" value="1"/>
</dbReference>
<evidence type="ECO:0000256" key="3">
    <source>
        <dbReference type="SAM" id="SignalP"/>
    </source>
</evidence>
<dbReference type="FunCoup" id="E3N3Z7">
    <property type="interactions" value="1841"/>
</dbReference>
<proteinExistence type="predicted"/>
<evidence type="ECO:0000256" key="1">
    <source>
        <dbReference type="SAM" id="MobiDB-lite"/>
    </source>
</evidence>
<dbReference type="OrthoDB" id="415411at2759"/>